<comment type="catalytic activity">
    <reaction evidence="4">
        <text>RX + glutathione = an S-substituted glutathione + a halide anion + H(+)</text>
        <dbReference type="Rhea" id="RHEA:16437"/>
        <dbReference type="ChEBI" id="CHEBI:15378"/>
        <dbReference type="ChEBI" id="CHEBI:16042"/>
        <dbReference type="ChEBI" id="CHEBI:17792"/>
        <dbReference type="ChEBI" id="CHEBI:57925"/>
        <dbReference type="ChEBI" id="CHEBI:90779"/>
        <dbReference type="EC" id="2.5.1.18"/>
    </reaction>
</comment>
<feature type="domain" description="GST C-terminal" evidence="6">
    <location>
        <begin position="67"/>
        <end position="200"/>
    </location>
</feature>
<comment type="similarity">
    <text evidence="1">Belongs to the GST superfamily. Phi family.</text>
</comment>
<dbReference type="GO" id="GO:0005737">
    <property type="term" value="C:cytoplasm"/>
    <property type="evidence" value="ECO:0007669"/>
    <property type="project" value="TreeGrafter"/>
</dbReference>
<dbReference type="CDD" id="cd03053">
    <property type="entry name" value="GST_N_Phi"/>
    <property type="match status" value="1"/>
</dbReference>
<comment type="caution">
    <text evidence="7">The sequence shown here is derived from an EMBL/GenBank/DDBJ whole genome shotgun (WGS) entry which is preliminary data.</text>
</comment>
<feature type="domain" description="GST N-terminal" evidence="5">
    <location>
        <begin position="4"/>
        <end position="85"/>
    </location>
</feature>
<dbReference type="PROSITE" id="PS50405">
    <property type="entry name" value="GST_CTER"/>
    <property type="match status" value="1"/>
</dbReference>
<dbReference type="SUPFAM" id="SSF52833">
    <property type="entry name" value="Thioredoxin-like"/>
    <property type="match status" value="1"/>
</dbReference>
<organism evidence="7 8">
    <name type="scientific">Miscanthus lutarioriparius</name>
    <dbReference type="NCBI Taxonomy" id="422564"/>
    <lineage>
        <taxon>Eukaryota</taxon>
        <taxon>Viridiplantae</taxon>
        <taxon>Streptophyta</taxon>
        <taxon>Embryophyta</taxon>
        <taxon>Tracheophyta</taxon>
        <taxon>Spermatophyta</taxon>
        <taxon>Magnoliopsida</taxon>
        <taxon>Liliopsida</taxon>
        <taxon>Poales</taxon>
        <taxon>Poaceae</taxon>
        <taxon>PACMAD clade</taxon>
        <taxon>Panicoideae</taxon>
        <taxon>Andropogonodae</taxon>
        <taxon>Andropogoneae</taxon>
        <taxon>Saccharinae</taxon>
        <taxon>Miscanthus</taxon>
    </lineage>
</organism>
<keyword evidence="3" id="KW-0808">Transferase</keyword>
<dbReference type="AlphaFoldDB" id="A0A811SR19"/>
<keyword evidence="8" id="KW-1185">Reference proteome</keyword>
<dbReference type="SFLD" id="SFLDS00019">
    <property type="entry name" value="Glutathione_Transferase_(cytos"/>
    <property type="match status" value="1"/>
</dbReference>
<dbReference type="InterPro" id="IPR040079">
    <property type="entry name" value="Glutathione_S-Trfase"/>
</dbReference>
<dbReference type="Gene3D" id="3.40.30.10">
    <property type="entry name" value="Glutaredoxin"/>
    <property type="match status" value="1"/>
</dbReference>
<evidence type="ECO:0000256" key="4">
    <source>
        <dbReference type="ARBA" id="ARBA00047960"/>
    </source>
</evidence>
<dbReference type="SUPFAM" id="SSF47616">
    <property type="entry name" value="GST C-terminal domain-like"/>
    <property type="match status" value="1"/>
</dbReference>
<dbReference type="InterPro" id="IPR004045">
    <property type="entry name" value="Glutathione_S-Trfase_N"/>
</dbReference>
<dbReference type="InterPro" id="IPR036282">
    <property type="entry name" value="Glutathione-S-Trfase_C_sf"/>
</dbReference>
<dbReference type="FunFam" id="1.20.1050.10:FF:000004">
    <property type="entry name" value="Glutathione S-transferase F2"/>
    <property type="match status" value="1"/>
</dbReference>
<protein>
    <recommendedName>
        <fullName evidence="2">glutathione transferase</fullName>
        <ecNumber evidence="2">2.5.1.18</ecNumber>
    </recommendedName>
</protein>
<dbReference type="SFLD" id="SFLDG00358">
    <property type="entry name" value="Main_(cytGST)"/>
    <property type="match status" value="1"/>
</dbReference>
<gene>
    <name evidence="7" type="ORF">NCGR_LOCUS67416</name>
</gene>
<dbReference type="InterPro" id="IPR004046">
    <property type="entry name" value="GST_C"/>
</dbReference>
<dbReference type="EMBL" id="CAJGYO010000741">
    <property type="protein sequence ID" value="CAD6343318.1"/>
    <property type="molecule type" value="Genomic_DNA"/>
</dbReference>
<dbReference type="GO" id="GO:0006749">
    <property type="term" value="P:glutathione metabolic process"/>
    <property type="evidence" value="ECO:0007669"/>
    <property type="project" value="TreeGrafter"/>
</dbReference>
<dbReference type="InterPro" id="IPR010987">
    <property type="entry name" value="Glutathione-S-Trfase_C-like"/>
</dbReference>
<name>A0A811SR19_9POAL</name>
<dbReference type="PANTHER" id="PTHR43900:SF17">
    <property type="entry name" value="GLUTATHIONE S-TRANSFERASE 4"/>
    <property type="match status" value="1"/>
</dbReference>
<dbReference type="GO" id="GO:0043295">
    <property type="term" value="F:glutathione binding"/>
    <property type="evidence" value="ECO:0007669"/>
    <property type="project" value="TreeGrafter"/>
</dbReference>
<dbReference type="GO" id="GO:0009635">
    <property type="term" value="P:response to herbicide"/>
    <property type="evidence" value="ECO:0007669"/>
    <property type="project" value="UniProtKB-ARBA"/>
</dbReference>
<dbReference type="OrthoDB" id="584361at2759"/>
<dbReference type="Proteomes" id="UP000604825">
    <property type="component" value="Unassembled WGS sequence"/>
</dbReference>
<accession>A0A811SR19</accession>
<dbReference type="InterPro" id="IPR036249">
    <property type="entry name" value="Thioredoxin-like_sf"/>
</dbReference>
<dbReference type="GO" id="GO:0004364">
    <property type="term" value="F:glutathione transferase activity"/>
    <property type="evidence" value="ECO:0007669"/>
    <property type="project" value="UniProtKB-EC"/>
</dbReference>
<evidence type="ECO:0000256" key="3">
    <source>
        <dbReference type="ARBA" id="ARBA00022679"/>
    </source>
</evidence>
<evidence type="ECO:0000259" key="6">
    <source>
        <dbReference type="PROSITE" id="PS50405"/>
    </source>
</evidence>
<proteinExistence type="inferred from homology"/>
<dbReference type="Gene3D" id="1.20.1050.10">
    <property type="match status" value="1"/>
</dbReference>
<evidence type="ECO:0000256" key="1">
    <source>
        <dbReference type="ARBA" id="ARBA00010128"/>
    </source>
</evidence>
<dbReference type="Pfam" id="PF02798">
    <property type="entry name" value="GST_N"/>
    <property type="match status" value="1"/>
</dbReference>
<evidence type="ECO:0000256" key="2">
    <source>
        <dbReference type="ARBA" id="ARBA00012452"/>
    </source>
</evidence>
<evidence type="ECO:0000259" key="5">
    <source>
        <dbReference type="PROSITE" id="PS50404"/>
    </source>
</evidence>
<dbReference type="PANTHER" id="PTHR43900">
    <property type="entry name" value="GLUTATHIONE S-TRANSFERASE RHO"/>
    <property type="match status" value="1"/>
</dbReference>
<evidence type="ECO:0000313" key="7">
    <source>
        <dbReference type="EMBL" id="CAD6343318.1"/>
    </source>
</evidence>
<dbReference type="PROSITE" id="PS50404">
    <property type="entry name" value="GST_NTER"/>
    <property type="match status" value="1"/>
</dbReference>
<reference evidence="7" key="1">
    <citation type="submission" date="2020-10" db="EMBL/GenBank/DDBJ databases">
        <authorList>
            <person name="Han B."/>
            <person name="Lu T."/>
            <person name="Zhao Q."/>
            <person name="Huang X."/>
            <person name="Zhao Y."/>
        </authorList>
    </citation>
    <scope>NUCLEOTIDE SEQUENCE</scope>
</reference>
<sequence length="201" mass="22550">MATPAVKVYGWAISPFVSRALLALEEAGVDYQLVPMSRQAGDHHRPEHLARNPFRKVPVLEDGDLTLFESRAIARHVLRKHKPELLGTGSPEQATMCIVAPFYGRERNQAIVDENVEKLKKVLVVYEARLSQSKYLAGDFLSLAELSHFTMMHYLMATEYATLVEALPHVSAWWEGLATRPAAKKVAEFMPVGTRAPKKQE</sequence>
<dbReference type="EC" id="2.5.1.18" evidence="2"/>
<dbReference type="FunFam" id="3.40.30.10:FF:000016">
    <property type="entry name" value="Glutathione S-transferase F2"/>
    <property type="match status" value="1"/>
</dbReference>
<dbReference type="Pfam" id="PF00043">
    <property type="entry name" value="GST_C"/>
    <property type="match status" value="1"/>
</dbReference>
<evidence type="ECO:0000313" key="8">
    <source>
        <dbReference type="Proteomes" id="UP000604825"/>
    </source>
</evidence>